<organism evidence="1 2">
    <name type="scientific">Cerasibacillus quisquiliarum</name>
    <dbReference type="NCBI Taxonomy" id="227865"/>
    <lineage>
        <taxon>Bacteria</taxon>
        <taxon>Bacillati</taxon>
        <taxon>Bacillota</taxon>
        <taxon>Bacilli</taxon>
        <taxon>Bacillales</taxon>
        <taxon>Bacillaceae</taxon>
        <taxon>Cerasibacillus</taxon>
    </lineage>
</organism>
<dbReference type="NCBIfam" id="TIGR02833">
    <property type="entry name" value="spore_III_AB"/>
    <property type="match status" value="1"/>
</dbReference>
<dbReference type="RefSeq" id="WP_146937042.1">
    <property type="nucleotide sequence ID" value="NZ_BJXW01000012.1"/>
</dbReference>
<dbReference type="PIRSF" id="PIRSF021435">
    <property type="entry name" value="SpoIIIAB"/>
    <property type="match status" value="1"/>
</dbReference>
<evidence type="ECO:0000313" key="1">
    <source>
        <dbReference type="EMBL" id="GEN31129.1"/>
    </source>
</evidence>
<reference evidence="1 2" key="1">
    <citation type="submission" date="2019-07" db="EMBL/GenBank/DDBJ databases">
        <title>Whole genome shotgun sequence of Cerasibacillus quisquiliarum NBRC 102429.</title>
        <authorList>
            <person name="Hosoyama A."/>
            <person name="Uohara A."/>
            <person name="Ohji S."/>
            <person name="Ichikawa N."/>
        </authorList>
    </citation>
    <scope>NUCLEOTIDE SEQUENCE [LARGE SCALE GENOMIC DNA]</scope>
    <source>
        <strain evidence="1 2">NBRC 102429</strain>
    </source>
</reference>
<dbReference type="Pfam" id="PF09548">
    <property type="entry name" value="Spore_III_AB"/>
    <property type="match status" value="1"/>
</dbReference>
<sequence length="170" mass="20018">MKWFGALLIIMATTMIGFEWSRQLSGRPKQIRQLKHALQILEGEMLYSQLPLQEAFLIVSKRMPYPVNYLFRLLVKKMKETNDEFPEIWRKSVQLFLSRSYLGRNEAEVLYQFGRSIGQHDLSQQQKHIYLAMTHLDRELDEARDQHLKFSQMAKSIGFLAGVFIVLILI</sequence>
<dbReference type="OrthoDB" id="1957909at2"/>
<proteinExistence type="predicted"/>
<name>A0A511UX05_9BACI</name>
<comment type="caution">
    <text evidence="1">The sequence shown here is derived from an EMBL/GenBank/DDBJ whole genome shotgun (WGS) entry which is preliminary data.</text>
</comment>
<gene>
    <name evidence="1" type="primary">spoIIIAB</name>
    <name evidence="1" type="ORF">CQU01_13670</name>
</gene>
<protein>
    <submittedName>
        <fullName evidence="1">Stage III sporulation protein AB</fullName>
    </submittedName>
</protein>
<evidence type="ECO:0000313" key="2">
    <source>
        <dbReference type="Proteomes" id="UP000321491"/>
    </source>
</evidence>
<dbReference type="AlphaFoldDB" id="A0A511UX05"/>
<accession>A0A511UX05</accession>
<dbReference type="InterPro" id="IPR014198">
    <property type="entry name" value="Spore_III_AB"/>
</dbReference>
<keyword evidence="2" id="KW-1185">Reference proteome</keyword>
<dbReference type="EMBL" id="BJXW01000012">
    <property type="protein sequence ID" value="GEN31129.1"/>
    <property type="molecule type" value="Genomic_DNA"/>
</dbReference>
<dbReference type="Proteomes" id="UP000321491">
    <property type="component" value="Unassembled WGS sequence"/>
</dbReference>